<proteinExistence type="predicted"/>
<evidence type="ECO:0000313" key="3">
    <source>
        <dbReference type="Proteomes" id="UP000612893"/>
    </source>
</evidence>
<keyword evidence="3" id="KW-1185">Reference proteome</keyword>
<dbReference type="SUPFAM" id="SSF53474">
    <property type="entry name" value="alpha/beta-Hydrolases"/>
    <property type="match status" value="1"/>
</dbReference>
<dbReference type="Gene3D" id="3.40.50.1820">
    <property type="entry name" value="alpha/beta hydrolase"/>
    <property type="match status" value="1"/>
</dbReference>
<dbReference type="InterPro" id="IPR029058">
    <property type="entry name" value="AB_hydrolase_fold"/>
</dbReference>
<dbReference type="PANTHER" id="PTHR43798">
    <property type="entry name" value="MONOACYLGLYCEROL LIPASE"/>
    <property type="match status" value="1"/>
</dbReference>
<dbReference type="Pfam" id="PF12697">
    <property type="entry name" value="Abhydrolase_6"/>
    <property type="match status" value="1"/>
</dbReference>
<gene>
    <name evidence="2" type="ORF">JF922_10020</name>
</gene>
<dbReference type="PANTHER" id="PTHR43798:SF5">
    <property type="entry name" value="MONOACYLGLYCEROL LIPASE ABHD6"/>
    <property type="match status" value="1"/>
</dbReference>
<dbReference type="AlphaFoldDB" id="A0A934K0R2"/>
<name>A0A934K0R2_9BACT</name>
<dbReference type="GO" id="GO:0016020">
    <property type="term" value="C:membrane"/>
    <property type="evidence" value="ECO:0007669"/>
    <property type="project" value="TreeGrafter"/>
</dbReference>
<dbReference type="RefSeq" id="WP_338201380.1">
    <property type="nucleotide sequence ID" value="NZ_JAEKNR010000106.1"/>
</dbReference>
<dbReference type="InterPro" id="IPR050266">
    <property type="entry name" value="AB_hydrolase_sf"/>
</dbReference>
<reference evidence="2" key="1">
    <citation type="submission" date="2020-10" db="EMBL/GenBank/DDBJ databases">
        <title>Ca. Dormibacterota MAGs.</title>
        <authorList>
            <person name="Montgomery K."/>
        </authorList>
    </citation>
    <scope>NUCLEOTIDE SEQUENCE [LARGE SCALE GENOMIC DNA]</scope>
    <source>
        <strain evidence="2">SC8812_S17_10</strain>
    </source>
</reference>
<evidence type="ECO:0000259" key="1">
    <source>
        <dbReference type="Pfam" id="PF12697"/>
    </source>
</evidence>
<dbReference type="EMBL" id="JAEKNR010000106">
    <property type="protein sequence ID" value="MBJ7598407.1"/>
    <property type="molecule type" value="Genomic_DNA"/>
</dbReference>
<dbReference type="GO" id="GO:0047372">
    <property type="term" value="F:monoacylglycerol lipase activity"/>
    <property type="evidence" value="ECO:0007669"/>
    <property type="project" value="TreeGrafter"/>
</dbReference>
<organism evidence="2 3">
    <name type="scientific">Candidatus Nephthysia bennettiae</name>
    <dbReference type="NCBI Taxonomy" id="3127016"/>
    <lineage>
        <taxon>Bacteria</taxon>
        <taxon>Bacillati</taxon>
        <taxon>Candidatus Dormiibacterota</taxon>
        <taxon>Candidatus Dormibacteria</taxon>
        <taxon>Candidatus Dormibacterales</taxon>
        <taxon>Candidatus Dormibacteraceae</taxon>
        <taxon>Candidatus Nephthysia</taxon>
    </lineage>
</organism>
<sequence>MKLLLLPPIGNDIGCWRWLAAREARPHLYPGHGQRPQSMTLAELADDAIAVEEGEVDLLGVAMGGVIAQHILLRHPDRVRSAVLACTSGRSDSKALLARAEAAETRGMAAVTSSTLERWFTPNALAQPEHPGVAYARASLLGVDPYALGDAWRALATHDVIDQLGGVRAPVTVVAGTEDTTTPVSRIESLQTRIPGSRMELLPGPHMIHLEEPDQLRALLERHLAWVESRS</sequence>
<dbReference type="InterPro" id="IPR000073">
    <property type="entry name" value="AB_hydrolase_1"/>
</dbReference>
<evidence type="ECO:0000313" key="2">
    <source>
        <dbReference type="EMBL" id="MBJ7598407.1"/>
    </source>
</evidence>
<dbReference type="PRINTS" id="PR00111">
    <property type="entry name" value="ABHYDROLASE"/>
</dbReference>
<dbReference type="Proteomes" id="UP000612893">
    <property type="component" value="Unassembled WGS sequence"/>
</dbReference>
<comment type="caution">
    <text evidence="2">The sequence shown here is derived from an EMBL/GenBank/DDBJ whole genome shotgun (WGS) entry which is preliminary data.</text>
</comment>
<feature type="domain" description="AB hydrolase-1" evidence="1">
    <location>
        <begin position="3"/>
        <end position="218"/>
    </location>
</feature>
<accession>A0A934K0R2</accession>
<keyword evidence="2" id="KW-0378">Hydrolase</keyword>
<dbReference type="GO" id="GO:0046464">
    <property type="term" value="P:acylglycerol catabolic process"/>
    <property type="evidence" value="ECO:0007669"/>
    <property type="project" value="TreeGrafter"/>
</dbReference>
<protein>
    <submittedName>
        <fullName evidence="2">Alpha/beta fold hydrolase</fullName>
    </submittedName>
</protein>